<reference evidence="6 7" key="1">
    <citation type="submission" date="2020-11" db="EMBL/GenBank/DDBJ databases">
        <authorList>
            <person name="Lassalle F."/>
        </authorList>
    </citation>
    <scope>NUCLEOTIDE SEQUENCE [LARGE SCALE GENOMIC DNA]</scope>
    <source>
        <strain evidence="6 7">JC140</strain>
    </source>
</reference>
<protein>
    <submittedName>
        <fullName evidence="6">Sugar ABC transporter</fullName>
    </submittedName>
</protein>
<dbReference type="Proteomes" id="UP000606921">
    <property type="component" value="Unassembled WGS sequence"/>
</dbReference>
<feature type="domain" description="ABC transporter" evidence="5">
    <location>
        <begin position="1"/>
        <end position="217"/>
    </location>
</feature>
<dbReference type="InterPro" id="IPR050095">
    <property type="entry name" value="ECF_ABC_transporter_ATP-bd"/>
</dbReference>
<name>A0ABM8PLH1_9HYPH</name>
<dbReference type="InterPro" id="IPR003439">
    <property type="entry name" value="ABC_transporter-like_ATP-bd"/>
</dbReference>
<keyword evidence="4" id="KW-0067">ATP-binding</keyword>
<dbReference type="PROSITE" id="PS50893">
    <property type="entry name" value="ABC_TRANSPORTER_2"/>
    <property type="match status" value="2"/>
</dbReference>
<evidence type="ECO:0000256" key="3">
    <source>
        <dbReference type="ARBA" id="ARBA00022741"/>
    </source>
</evidence>
<accession>A0ABM8PLH1</accession>
<keyword evidence="2" id="KW-0813">Transport</keyword>
<evidence type="ECO:0000259" key="5">
    <source>
        <dbReference type="PROSITE" id="PS50893"/>
    </source>
</evidence>
<keyword evidence="7" id="KW-1185">Reference proteome</keyword>
<dbReference type="Gene3D" id="3.40.50.300">
    <property type="entry name" value="P-loop containing nucleotide triphosphate hydrolases"/>
    <property type="match status" value="2"/>
</dbReference>
<dbReference type="PANTHER" id="PTHR43553:SF24">
    <property type="entry name" value="ENERGY-COUPLING FACTOR TRANSPORTER ATP-BINDING PROTEIN ECFA1"/>
    <property type="match status" value="1"/>
</dbReference>
<evidence type="ECO:0000256" key="4">
    <source>
        <dbReference type="ARBA" id="ARBA00022840"/>
    </source>
</evidence>
<comment type="caution">
    <text evidence="6">The sequence shown here is derived from an EMBL/GenBank/DDBJ whole genome shotgun (WGS) entry which is preliminary data.</text>
</comment>
<dbReference type="InterPro" id="IPR003593">
    <property type="entry name" value="AAA+_ATPase"/>
</dbReference>
<dbReference type="PANTHER" id="PTHR43553">
    <property type="entry name" value="HEAVY METAL TRANSPORTER"/>
    <property type="match status" value="1"/>
</dbReference>
<evidence type="ECO:0000256" key="2">
    <source>
        <dbReference type="ARBA" id="ARBA00022448"/>
    </source>
</evidence>
<feature type="domain" description="ABC transporter" evidence="5">
    <location>
        <begin position="230"/>
        <end position="473"/>
    </location>
</feature>
<keyword evidence="3" id="KW-0547">Nucleotide-binding</keyword>
<sequence>MSSGRRLLICGAAGSGKTTLLNAAAGIIPRLVRPEVFSGNIDFDDRPVRSIPTDKWFGVVSIVTQNVEDQLWDLSVEDLIAFPLENRSVEKHQIRERIKALLSSLELSDLRGRRVLTLSGGERRMVAIAAALAAAPRLLVLDEPTIGLDPAARQRLVRILQKLHAEIPALLISEQDPASVSEVVDEIALLQSGTLSPAAPKAALLDQEAVWIDAGVLPPRRRRAIRQSTLQLTTLLSVSGLKTRLTRTDGRAVLENINFNIRAGEIIGLIGRNGAGKTTLFQSILGLVKIASGSLVIGGQDAAGWTPARRARSIAYLPQNMRRVLFNMTLLQEVTFAITASTSIAKDPTVIDRAKGFLAKYGLAGFEEANPFALSSRQQALLGLACADAAGSPIAILDEPLLARDLQGRRMLDLFLDDAALAGRAVMLISHDLELVAEAASRVLVLDQGYIAFDGPTDEAWQSKSYQMLQWPKPSFQPSMEASHALS</sequence>
<evidence type="ECO:0000313" key="7">
    <source>
        <dbReference type="Proteomes" id="UP000606921"/>
    </source>
</evidence>
<comment type="similarity">
    <text evidence="1">Belongs to the ABC transporter superfamily.</text>
</comment>
<dbReference type="CDD" id="cd03225">
    <property type="entry name" value="ABC_cobalt_CbiO_domain1"/>
    <property type="match status" value="1"/>
</dbReference>
<dbReference type="InterPro" id="IPR027417">
    <property type="entry name" value="P-loop_NTPase"/>
</dbReference>
<evidence type="ECO:0000313" key="6">
    <source>
        <dbReference type="EMBL" id="CAD7036429.1"/>
    </source>
</evidence>
<dbReference type="EMBL" id="CABFWF030000011">
    <property type="protein sequence ID" value="CAD7036429.1"/>
    <property type="molecule type" value="Genomic_DNA"/>
</dbReference>
<organism evidence="6 7">
    <name type="scientific">Pseudorhizobium endolithicum</name>
    <dbReference type="NCBI Taxonomy" id="1191678"/>
    <lineage>
        <taxon>Bacteria</taxon>
        <taxon>Pseudomonadati</taxon>
        <taxon>Pseudomonadota</taxon>
        <taxon>Alphaproteobacteria</taxon>
        <taxon>Hyphomicrobiales</taxon>
        <taxon>Rhizobiaceae</taxon>
        <taxon>Rhizobium/Agrobacterium group</taxon>
        <taxon>Pseudorhizobium</taxon>
    </lineage>
</organism>
<evidence type="ECO:0000256" key="1">
    <source>
        <dbReference type="ARBA" id="ARBA00005417"/>
    </source>
</evidence>
<dbReference type="SMART" id="SM00382">
    <property type="entry name" value="AAA"/>
    <property type="match status" value="2"/>
</dbReference>
<gene>
    <name evidence="6" type="ORF">REJC140_03534</name>
</gene>
<dbReference type="InterPro" id="IPR017871">
    <property type="entry name" value="ABC_transporter-like_CS"/>
</dbReference>
<dbReference type="InterPro" id="IPR015856">
    <property type="entry name" value="ABC_transpr_CbiO/EcfA_su"/>
</dbReference>
<dbReference type="Pfam" id="PF00005">
    <property type="entry name" value="ABC_tran"/>
    <property type="match status" value="2"/>
</dbReference>
<proteinExistence type="inferred from homology"/>
<dbReference type="PROSITE" id="PS00211">
    <property type="entry name" value="ABC_TRANSPORTER_1"/>
    <property type="match status" value="1"/>
</dbReference>
<dbReference type="SUPFAM" id="SSF52540">
    <property type="entry name" value="P-loop containing nucleoside triphosphate hydrolases"/>
    <property type="match status" value="2"/>
</dbReference>